<dbReference type="Pfam" id="PF00486">
    <property type="entry name" value="Trans_reg_C"/>
    <property type="match status" value="1"/>
</dbReference>
<dbReference type="EMBL" id="FOXP01000003">
    <property type="protein sequence ID" value="SFP55807.1"/>
    <property type="molecule type" value="Genomic_DNA"/>
</dbReference>
<dbReference type="Proteomes" id="UP000199586">
    <property type="component" value="Unassembled WGS sequence"/>
</dbReference>
<dbReference type="OrthoDB" id="54411at2"/>
<evidence type="ECO:0000313" key="6">
    <source>
        <dbReference type="Proteomes" id="UP000199586"/>
    </source>
</evidence>
<feature type="DNA-binding region" description="OmpR/PhoB-type" evidence="2">
    <location>
        <begin position="5"/>
        <end position="103"/>
    </location>
</feature>
<dbReference type="GO" id="GO:0000160">
    <property type="term" value="P:phosphorelay signal transduction system"/>
    <property type="evidence" value="ECO:0007669"/>
    <property type="project" value="InterPro"/>
</dbReference>
<reference evidence="5 6" key="1">
    <citation type="submission" date="2016-10" db="EMBL/GenBank/DDBJ databases">
        <authorList>
            <person name="de Groot N.N."/>
        </authorList>
    </citation>
    <scope>NUCLEOTIDE SEQUENCE [LARGE SCALE GENOMIC DNA]</scope>
    <source>
        <strain evidence="5 6">CGMCC 1.9113</strain>
    </source>
</reference>
<dbReference type="GO" id="GO:0003677">
    <property type="term" value="F:DNA binding"/>
    <property type="evidence" value="ECO:0007669"/>
    <property type="project" value="UniProtKB-UniRule"/>
</dbReference>
<accession>A0A1I5RBT6</accession>
<evidence type="ECO:0000313" key="5">
    <source>
        <dbReference type="EMBL" id="SFP55807.1"/>
    </source>
</evidence>
<feature type="transmembrane region" description="Helical" evidence="3">
    <location>
        <begin position="317"/>
        <end position="341"/>
    </location>
</feature>
<dbReference type="PANTHER" id="PTHR47691">
    <property type="entry name" value="REGULATOR-RELATED"/>
    <property type="match status" value="1"/>
</dbReference>
<keyword evidence="6" id="KW-1185">Reference proteome</keyword>
<feature type="domain" description="OmpR/PhoB-type" evidence="4">
    <location>
        <begin position="5"/>
        <end position="103"/>
    </location>
</feature>
<sequence length="349" mass="34704">MKNASEVWLFGDFALAADQRVLRRGGVPVALGARCLDVLILLVAEAGRLVTKDRFLAEVWRGTPVTDEALTQAIKTLRRELGDDAGMPRFIETVPRHGYRFTASVRRERSAVSAPTGAPSSWRRVLAEGGAGTLGATVAGVVGGIVFGAVGASQNPGGSAGASIFLVLCWLTIVTAMVGGAGVSIGIATAGLARSPVWRVAGGAIGGLVVGAVVKVVGLDAFHLLLGRSPGGIAGGGEGLLLGMGVGLGSWGAAARTGAMSWQLGRVALCGAAGGIAVAAIGGRLMAGSLGALAQAFPASRLGITPFAALSIGGEGWVAGLAVAGLEGALFATGIVGALILHACRTGQT</sequence>
<dbReference type="InterPro" id="IPR016032">
    <property type="entry name" value="Sig_transdc_resp-reg_C-effctor"/>
</dbReference>
<dbReference type="STRING" id="634430.SAMN04488241_103140"/>
<feature type="transmembrane region" description="Helical" evidence="3">
    <location>
        <begin position="164"/>
        <end position="188"/>
    </location>
</feature>
<keyword evidence="3" id="KW-0812">Transmembrane</keyword>
<protein>
    <submittedName>
        <fullName evidence="5">DNA-binding winged helix-turn-helix (WHTH) domain-containing protein</fullName>
    </submittedName>
</protein>
<keyword evidence="3" id="KW-1133">Transmembrane helix</keyword>
<dbReference type="GO" id="GO:0006355">
    <property type="term" value="P:regulation of DNA-templated transcription"/>
    <property type="evidence" value="ECO:0007669"/>
    <property type="project" value="InterPro"/>
</dbReference>
<name>A0A1I5RBT6_9SPHN</name>
<evidence type="ECO:0000256" key="3">
    <source>
        <dbReference type="SAM" id="Phobius"/>
    </source>
</evidence>
<feature type="transmembrane region" description="Helical" evidence="3">
    <location>
        <begin position="200"/>
        <end position="226"/>
    </location>
</feature>
<feature type="transmembrane region" description="Helical" evidence="3">
    <location>
        <begin position="131"/>
        <end position="152"/>
    </location>
</feature>
<dbReference type="PANTHER" id="PTHR47691:SF3">
    <property type="entry name" value="HTH-TYPE TRANSCRIPTIONAL REGULATOR RV0890C-RELATED"/>
    <property type="match status" value="1"/>
</dbReference>
<keyword evidence="1 2" id="KW-0238">DNA-binding</keyword>
<dbReference type="PROSITE" id="PS51755">
    <property type="entry name" value="OMPR_PHOB"/>
    <property type="match status" value="1"/>
</dbReference>
<organism evidence="5 6">
    <name type="scientific">Sphingomonas rubra</name>
    <dbReference type="NCBI Taxonomy" id="634430"/>
    <lineage>
        <taxon>Bacteria</taxon>
        <taxon>Pseudomonadati</taxon>
        <taxon>Pseudomonadota</taxon>
        <taxon>Alphaproteobacteria</taxon>
        <taxon>Sphingomonadales</taxon>
        <taxon>Sphingomonadaceae</taxon>
        <taxon>Sphingomonas</taxon>
    </lineage>
</organism>
<feature type="transmembrane region" description="Helical" evidence="3">
    <location>
        <begin position="267"/>
        <end position="297"/>
    </location>
</feature>
<dbReference type="SMART" id="SM00862">
    <property type="entry name" value="Trans_reg_C"/>
    <property type="match status" value="1"/>
</dbReference>
<feature type="transmembrane region" description="Helical" evidence="3">
    <location>
        <begin position="232"/>
        <end position="255"/>
    </location>
</feature>
<dbReference type="CDD" id="cd00383">
    <property type="entry name" value="trans_reg_C"/>
    <property type="match status" value="1"/>
</dbReference>
<evidence type="ECO:0000256" key="2">
    <source>
        <dbReference type="PROSITE-ProRule" id="PRU01091"/>
    </source>
</evidence>
<evidence type="ECO:0000259" key="4">
    <source>
        <dbReference type="PROSITE" id="PS51755"/>
    </source>
</evidence>
<evidence type="ECO:0000256" key="1">
    <source>
        <dbReference type="ARBA" id="ARBA00023125"/>
    </source>
</evidence>
<dbReference type="InterPro" id="IPR036388">
    <property type="entry name" value="WH-like_DNA-bd_sf"/>
</dbReference>
<keyword evidence="3" id="KW-0472">Membrane</keyword>
<proteinExistence type="predicted"/>
<dbReference type="AlphaFoldDB" id="A0A1I5RBT6"/>
<gene>
    <name evidence="5" type="ORF">SAMN04488241_103140</name>
</gene>
<dbReference type="Gene3D" id="1.10.10.10">
    <property type="entry name" value="Winged helix-like DNA-binding domain superfamily/Winged helix DNA-binding domain"/>
    <property type="match status" value="1"/>
</dbReference>
<dbReference type="SUPFAM" id="SSF46894">
    <property type="entry name" value="C-terminal effector domain of the bipartite response regulators"/>
    <property type="match status" value="1"/>
</dbReference>
<dbReference type="RefSeq" id="WP_093332132.1">
    <property type="nucleotide sequence ID" value="NZ_FOXP01000003.1"/>
</dbReference>
<dbReference type="InterPro" id="IPR001867">
    <property type="entry name" value="OmpR/PhoB-type_DNA-bd"/>
</dbReference>